<dbReference type="InterPro" id="IPR036291">
    <property type="entry name" value="NAD(P)-bd_dom_sf"/>
</dbReference>
<dbReference type="RefSeq" id="WP_085759867.1">
    <property type="nucleotide sequence ID" value="NZ_CP019343.1"/>
</dbReference>
<dbReference type="EMBL" id="CP019343">
    <property type="protein sequence ID" value="ARN75679.1"/>
    <property type="molecule type" value="Genomic_DNA"/>
</dbReference>
<dbReference type="PANTHER" id="PTHR42760">
    <property type="entry name" value="SHORT-CHAIN DEHYDROGENASES/REDUCTASES FAMILY MEMBER"/>
    <property type="match status" value="1"/>
</dbReference>
<evidence type="ECO:0000313" key="2">
    <source>
        <dbReference type="EMBL" id="ARN75679.1"/>
    </source>
</evidence>
<evidence type="ECO:0000256" key="1">
    <source>
        <dbReference type="ARBA" id="ARBA00006484"/>
    </source>
</evidence>
<dbReference type="AlphaFoldDB" id="A0A1X9NJN3"/>
<dbReference type="PRINTS" id="PR00081">
    <property type="entry name" value="GDHRDH"/>
</dbReference>
<dbReference type="GO" id="GO:0016616">
    <property type="term" value="F:oxidoreductase activity, acting on the CH-OH group of donors, NAD or NADP as acceptor"/>
    <property type="evidence" value="ECO:0007669"/>
    <property type="project" value="TreeGrafter"/>
</dbReference>
<dbReference type="STRING" id="716816.BST96_17140"/>
<dbReference type="OrthoDB" id="9804774at2"/>
<dbReference type="KEGG" id="osg:BST96_17140"/>
<proteinExistence type="inferred from homology"/>
<evidence type="ECO:0000313" key="3">
    <source>
        <dbReference type="Proteomes" id="UP000193450"/>
    </source>
</evidence>
<dbReference type="SUPFAM" id="SSF51735">
    <property type="entry name" value="NAD(P)-binding Rossmann-fold domains"/>
    <property type="match status" value="1"/>
</dbReference>
<dbReference type="Proteomes" id="UP000193450">
    <property type="component" value="Chromosome"/>
</dbReference>
<dbReference type="Pfam" id="PF13561">
    <property type="entry name" value="adh_short_C2"/>
    <property type="match status" value="1"/>
</dbReference>
<name>A0A1X9NJN3_9GAMM</name>
<comment type="similarity">
    <text evidence="1">Belongs to the short-chain dehydrogenases/reductases (SDR) family.</text>
</comment>
<keyword evidence="3" id="KW-1185">Reference proteome</keyword>
<sequence>MDLQLAGKKAIVSGASRGIGRAIVEKLVSEGVSVAFFARGAEGVNDLVESLAGQGTVYGDTVDAADYDAVCDWVKRSAEQLGGIDIVISNTSASSSLEFTPEAWRNNFNIDMLSAVALTETAHPYLEQSSAAAILQIATITAFEHHDVPVCPSYGAMKAATINHAAQLAQTWGKQGIRSNSVSPGPIFVEGGAWDGIKEHFFELYERDRLDHPSERLGTAEEVANVSVFVCSPAASWVNGANLVVDGGFTKSVGF</sequence>
<dbReference type="InterPro" id="IPR002347">
    <property type="entry name" value="SDR_fam"/>
</dbReference>
<reference evidence="2 3" key="1">
    <citation type="submission" date="2016-11" db="EMBL/GenBank/DDBJ databases">
        <title>Trade-off between light-utilization and light-protection in marine flavobacteria.</title>
        <authorList>
            <person name="Kumagai Y."/>
        </authorList>
    </citation>
    <scope>NUCLEOTIDE SEQUENCE [LARGE SCALE GENOMIC DNA]</scope>
    <source>
        <strain evidence="2 3">NBRC 107125</strain>
    </source>
</reference>
<gene>
    <name evidence="2" type="ORF">BST96_17140</name>
</gene>
<organism evidence="2 3">
    <name type="scientific">Oceanicoccus sagamiensis</name>
    <dbReference type="NCBI Taxonomy" id="716816"/>
    <lineage>
        <taxon>Bacteria</taxon>
        <taxon>Pseudomonadati</taxon>
        <taxon>Pseudomonadota</taxon>
        <taxon>Gammaproteobacteria</taxon>
        <taxon>Cellvibrionales</taxon>
        <taxon>Spongiibacteraceae</taxon>
        <taxon>Oceanicoccus</taxon>
    </lineage>
</organism>
<protein>
    <submittedName>
        <fullName evidence="2">Short-chain dehydrogenase</fullName>
    </submittedName>
</protein>
<dbReference type="Gene3D" id="3.40.50.720">
    <property type="entry name" value="NAD(P)-binding Rossmann-like Domain"/>
    <property type="match status" value="1"/>
</dbReference>
<accession>A0A1X9NJN3</accession>